<evidence type="ECO:0000313" key="2">
    <source>
        <dbReference type="Proteomes" id="UP001319921"/>
    </source>
</evidence>
<dbReference type="NCBIfam" id="NF046072">
    <property type="entry name" value="UpsX"/>
    <property type="match status" value="1"/>
</dbReference>
<reference evidence="1 2" key="1">
    <citation type="journal article" date="2022" name="Microbiol. Resour. Announc.">
        <title>Complete Genome Sequence of the Hyperthermophilic and Acidophilic Archaeon Saccharolobus caldissimus Strain HS-3T.</title>
        <authorList>
            <person name="Sakai H.D."/>
            <person name="Kurosawa N."/>
        </authorList>
    </citation>
    <scope>NUCLEOTIDE SEQUENCE [LARGE SCALE GENOMIC DNA]</scope>
    <source>
        <strain evidence="1 2">JCM32116</strain>
    </source>
</reference>
<dbReference type="EMBL" id="AP025226">
    <property type="protein sequence ID" value="BDB97032.1"/>
    <property type="molecule type" value="Genomic_DNA"/>
</dbReference>
<dbReference type="Proteomes" id="UP001319921">
    <property type="component" value="Chromosome"/>
</dbReference>
<sequence>MTLPYFILYQKLNIPEIINCWFDNYENNKINLVCNTVEQPLITIEKDKINISSGRWIFRKGNVLISIDQDGKEKVIRDDSNNYVIDYISLGDNEIYPIYLKNKKYLFSGNEYEKYVVYLDKKILIDRNKINIFLRNKTIELEKGKQYYLSKNYISIVYEEGTKVIDNAGNVLNFKIQGKYLGFNEIYGDIFKTEQGVIFSSRKGVIGICVDESYLIGEMQGGLVILCGDKLKYYYNTGWREIERHVESELSVNLSSNLLGILRSNNELHIYDINFNELIKFENVHSFILDYKRFYLLSSDKVIAIGFLVENYNPIKVINNNNTVKSPITLQIDETYLYNLTVEKGKVIEIKTLENRSKLVLIEPYEFKKGSLNIVIGNKYFKLIQNIPYESEVSNIEFKDLRLLVSNNNGRVIGHVDKNGLLLGTIKYRIPTRSPIEFLIIIYDNMYKYEVTDNNSDIILNIPLKLSKTIIGKIPMRLEVYINQRMIESLEYLVPVITVNNNKKCNIIKRKIINNSSIREIITKRNNIFEWEEIFEYPEEYQGILVVREGDIIEIEGEKIKINKGFNLIKITKSENYSREYVILGVENPIREVHIEYKANLLNIKLNIDNNVPFEVFYGPHSYRGISRGVNEISLPIEPTYSLIKVRAIAHGFKWEANYTFNSLYYSLLIAKNHAELLKGSLLSFGIV</sequence>
<dbReference type="AlphaFoldDB" id="A0AAQ4CMK1"/>
<proteinExistence type="predicted"/>
<organism evidence="1 2">
    <name type="scientific">Saccharolobus caldissimus</name>
    <dbReference type="NCBI Taxonomy" id="1702097"/>
    <lineage>
        <taxon>Archaea</taxon>
        <taxon>Thermoproteota</taxon>
        <taxon>Thermoprotei</taxon>
        <taxon>Sulfolobales</taxon>
        <taxon>Sulfolobaceae</taxon>
        <taxon>Saccharolobus</taxon>
    </lineage>
</organism>
<dbReference type="KEGG" id="scas:SACC_00490"/>
<name>A0AAQ4CMK1_9CREN</name>
<protein>
    <submittedName>
        <fullName evidence="1">Uncharacterized protein</fullName>
    </submittedName>
</protein>
<keyword evidence="2" id="KW-1185">Reference proteome</keyword>
<accession>A0AAQ4CMK1</accession>
<evidence type="ECO:0000313" key="1">
    <source>
        <dbReference type="EMBL" id="BDB97032.1"/>
    </source>
</evidence>
<gene>
    <name evidence="1" type="ORF">SACC_00490</name>
</gene>